<name>A0A5B8WAT2_9SPHI</name>
<dbReference type="OrthoDB" id="659577at2"/>
<dbReference type="NCBIfam" id="TIGR02985">
    <property type="entry name" value="Sig70_bacteroi1"/>
    <property type="match status" value="1"/>
</dbReference>
<dbReference type="Gene3D" id="1.10.10.10">
    <property type="entry name" value="Winged helix-like DNA-binding domain superfamily/Winged helix DNA-binding domain"/>
    <property type="match status" value="1"/>
</dbReference>
<dbReference type="KEGG" id="mgk:FSB76_18150"/>
<evidence type="ECO:0000259" key="5">
    <source>
        <dbReference type="Pfam" id="PF04542"/>
    </source>
</evidence>
<comment type="similarity">
    <text evidence="1">Belongs to the sigma-70 factor family. ECF subfamily.</text>
</comment>
<dbReference type="RefSeq" id="WP_147061022.1">
    <property type="nucleotide sequence ID" value="NZ_CP042437.1"/>
</dbReference>
<dbReference type="InterPro" id="IPR013249">
    <property type="entry name" value="RNA_pol_sigma70_r4_t2"/>
</dbReference>
<evidence type="ECO:0000313" key="8">
    <source>
        <dbReference type="Proteomes" id="UP000321362"/>
    </source>
</evidence>
<dbReference type="InterPro" id="IPR036388">
    <property type="entry name" value="WH-like_DNA-bd_sf"/>
</dbReference>
<accession>A0A5B8WAT2</accession>
<dbReference type="Pfam" id="PF04542">
    <property type="entry name" value="Sigma70_r2"/>
    <property type="match status" value="1"/>
</dbReference>
<dbReference type="InterPro" id="IPR013325">
    <property type="entry name" value="RNA_pol_sigma_r2"/>
</dbReference>
<dbReference type="PANTHER" id="PTHR43133:SF46">
    <property type="entry name" value="RNA POLYMERASE SIGMA-70 FACTOR ECF SUBFAMILY"/>
    <property type="match status" value="1"/>
</dbReference>
<reference evidence="7 8" key="1">
    <citation type="journal article" date="2013" name="J. Microbiol.">
        <title>Mucilaginibacter ginsenosidivorax sp. nov., with ginsenoside converting activity isolated from sediment.</title>
        <authorList>
            <person name="Kim J.K."/>
            <person name="Choi T.E."/>
            <person name="Liu Q.M."/>
            <person name="Park H.Y."/>
            <person name="Yi T.H."/>
            <person name="Yoon M.H."/>
            <person name="Kim S.C."/>
            <person name="Im W.T."/>
        </authorList>
    </citation>
    <scope>NUCLEOTIDE SEQUENCE [LARGE SCALE GENOMIC DNA]</scope>
    <source>
        <strain evidence="7 8">KHI28</strain>
    </source>
</reference>
<dbReference type="GO" id="GO:0016987">
    <property type="term" value="F:sigma factor activity"/>
    <property type="evidence" value="ECO:0007669"/>
    <property type="project" value="UniProtKB-KW"/>
</dbReference>
<dbReference type="SUPFAM" id="SSF88946">
    <property type="entry name" value="Sigma2 domain of RNA polymerase sigma factors"/>
    <property type="match status" value="1"/>
</dbReference>
<evidence type="ECO:0000256" key="3">
    <source>
        <dbReference type="ARBA" id="ARBA00023082"/>
    </source>
</evidence>
<dbReference type="InterPro" id="IPR039425">
    <property type="entry name" value="RNA_pol_sigma-70-like"/>
</dbReference>
<evidence type="ECO:0000259" key="6">
    <source>
        <dbReference type="Pfam" id="PF08281"/>
    </source>
</evidence>
<evidence type="ECO:0000256" key="2">
    <source>
        <dbReference type="ARBA" id="ARBA00023015"/>
    </source>
</evidence>
<dbReference type="Gene3D" id="1.10.1740.10">
    <property type="match status" value="1"/>
</dbReference>
<dbReference type="Proteomes" id="UP000321362">
    <property type="component" value="Chromosome"/>
</dbReference>
<dbReference type="NCBIfam" id="TIGR02937">
    <property type="entry name" value="sigma70-ECF"/>
    <property type="match status" value="1"/>
</dbReference>
<dbReference type="SUPFAM" id="SSF88659">
    <property type="entry name" value="Sigma3 and sigma4 domains of RNA polymerase sigma factors"/>
    <property type="match status" value="1"/>
</dbReference>
<dbReference type="Pfam" id="PF08281">
    <property type="entry name" value="Sigma70_r4_2"/>
    <property type="match status" value="1"/>
</dbReference>
<evidence type="ECO:0000313" key="7">
    <source>
        <dbReference type="EMBL" id="QEC80539.1"/>
    </source>
</evidence>
<evidence type="ECO:0000256" key="1">
    <source>
        <dbReference type="ARBA" id="ARBA00010641"/>
    </source>
</evidence>
<evidence type="ECO:0000256" key="4">
    <source>
        <dbReference type="ARBA" id="ARBA00023163"/>
    </source>
</evidence>
<keyword evidence="3" id="KW-0731">Sigma factor</keyword>
<feature type="domain" description="RNA polymerase sigma-70 region 2" evidence="5">
    <location>
        <begin position="12"/>
        <end position="72"/>
    </location>
</feature>
<protein>
    <submittedName>
        <fullName evidence="7">RNA polymerase sigma-70 factor</fullName>
    </submittedName>
</protein>
<sequence>MIAGDELAFARLFGKYKGLIYHFVMKYVHSPLLAEDLTQEIFIKLWENKSNLSGVTSFKSYLFTTAKNHTLNCMKAAFRSEAALGLVVNSFNAARNSTEDELIHQEYLAFLRRVLESLPPRTREIFYMCREQEKTYDEVAQELGISRNAVKNHMVASMKALSFSLKKELGISLTVFFAIVSR</sequence>
<keyword evidence="8" id="KW-1185">Reference proteome</keyword>
<dbReference type="InterPro" id="IPR014327">
    <property type="entry name" value="RNA_pol_sigma70_bacteroid"/>
</dbReference>
<dbReference type="InterPro" id="IPR007627">
    <property type="entry name" value="RNA_pol_sigma70_r2"/>
</dbReference>
<dbReference type="GO" id="GO:0006352">
    <property type="term" value="P:DNA-templated transcription initiation"/>
    <property type="evidence" value="ECO:0007669"/>
    <property type="project" value="InterPro"/>
</dbReference>
<organism evidence="7 8">
    <name type="scientific">Mucilaginibacter ginsenosidivorax</name>
    <dbReference type="NCBI Taxonomy" id="862126"/>
    <lineage>
        <taxon>Bacteria</taxon>
        <taxon>Pseudomonadati</taxon>
        <taxon>Bacteroidota</taxon>
        <taxon>Sphingobacteriia</taxon>
        <taxon>Sphingobacteriales</taxon>
        <taxon>Sphingobacteriaceae</taxon>
        <taxon>Mucilaginibacter</taxon>
    </lineage>
</organism>
<dbReference type="InterPro" id="IPR014284">
    <property type="entry name" value="RNA_pol_sigma-70_dom"/>
</dbReference>
<dbReference type="PANTHER" id="PTHR43133">
    <property type="entry name" value="RNA POLYMERASE ECF-TYPE SIGMA FACTO"/>
    <property type="match status" value="1"/>
</dbReference>
<keyword evidence="4" id="KW-0804">Transcription</keyword>
<gene>
    <name evidence="7" type="ORF">FSB76_18150</name>
</gene>
<dbReference type="InterPro" id="IPR013324">
    <property type="entry name" value="RNA_pol_sigma_r3/r4-like"/>
</dbReference>
<keyword evidence="2" id="KW-0805">Transcription regulation</keyword>
<proteinExistence type="inferred from homology"/>
<dbReference type="AlphaFoldDB" id="A0A5B8WAT2"/>
<dbReference type="CDD" id="cd06171">
    <property type="entry name" value="Sigma70_r4"/>
    <property type="match status" value="1"/>
</dbReference>
<feature type="domain" description="RNA polymerase sigma factor 70 region 4 type 2" evidence="6">
    <location>
        <begin position="111"/>
        <end position="161"/>
    </location>
</feature>
<dbReference type="GO" id="GO:0003677">
    <property type="term" value="F:DNA binding"/>
    <property type="evidence" value="ECO:0007669"/>
    <property type="project" value="InterPro"/>
</dbReference>
<dbReference type="EMBL" id="CP042437">
    <property type="protein sequence ID" value="QEC80539.1"/>
    <property type="molecule type" value="Genomic_DNA"/>
</dbReference>